<name>A0A9P7VIA1_9AGAR</name>
<protein>
    <submittedName>
        <fullName evidence="1">Uncharacterized protein</fullName>
    </submittedName>
</protein>
<keyword evidence="2" id="KW-1185">Reference proteome</keyword>
<evidence type="ECO:0000313" key="2">
    <source>
        <dbReference type="Proteomes" id="UP000812287"/>
    </source>
</evidence>
<dbReference type="EMBL" id="MU250564">
    <property type="protein sequence ID" value="KAG7441055.1"/>
    <property type="molecule type" value="Genomic_DNA"/>
</dbReference>
<organism evidence="1 2">
    <name type="scientific">Guyanagaster necrorhizus</name>
    <dbReference type="NCBI Taxonomy" id="856835"/>
    <lineage>
        <taxon>Eukaryota</taxon>
        <taxon>Fungi</taxon>
        <taxon>Dikarya</taxon>
        <taxon>Basidiomycota</taxon>
        <taxon>Agaricomycotina</taxon>
        <taxon>Agaricomycetes</taxon>
        <taxon>Agaricomycetidae</taxon>
        <taxon>Agaricales</taxon>
        <taxon>Marasmiineae</taxon>
        <taxon>Physalacriaceae</taxon>
        <taxon>Guyanagaster</taxon>
    </lineage>
</organism>
<accession>A0A9P7VIA1</accession>
<dbReference type="Proteomes" id="UP000812287">
    <property type="component" value="Unassembled WGS sequence"/>
</dbReference>
<evidence type="ECO:0000313" key="1">
    <source>
        <dbReference type="EMBL" id="KAG7441055.1"/>
    </source>
</evidence>
<gene>
    <name evidence="1" type="ORF">BT62DRAFT_556120</name>
</gene>
<dbReference type="AlphaFoldDB" id="A0A9P7VIA1"/>
<sequence length="95" mass="10572">MSMRIEGMYRWCMVRYVMNPAPPGHNLLGDFHMILLLPMSSPVSVQEQRTHQNLSLAATTFSRPNVPICNVAVQSRTSDTGASESSMLWGEFIGS</sequence>
<dbReference type="GeneID" id="66103679"/>
<proteinExistence type="predicted"/>
<comment type="caution">
    <text evidence="1">The sequence shown here is derived from an EMBL/GenBank/DDBJ whole genome shotgun (WGS) entry which is preliminary data.</text>
</comment>
<reference evidence="1" key="1">
    <citation type="submission" date="2020-11" db="EMBL/GenBank/DDBJ databases">
        <title>Adaptations for nitrogen fixation in a non-lichenized fungal sporocarp promotes dispersal by wood-feeding termites.</title>
        <authorList>
            <consortium name="DOE Joint Genome Institute"/>
            <person name="Koch R.A."/>
            <person name="Yoon G."/>
            <person name="Arayal U."/>
            <person name="Lail K."/>
            <person name="Amirebrahimi M."/>
            <person name="Labutti K."/>
            <person name="Lipzen A."/>
            <person name="Riley R."/>
            <person name="Barry K."/>
            <person name="Henrissat B."/>
            <person name="Grigoriev I.V."/>
            <person name="Herr J.R."/>
            <person name="Aime M.C."/>
        </authorList>
    </citation>
    <scope>NUCLEOTIDE SEQUENCE</scope>
    <source>
        <strain evidence="1">MCA 3950</strain>
    </source>
</reference>
<dbReference type="RefSeq" id="XP_043034555.1">
    <property type="nucleotide sequence ID" value="XM_043181383.1"/>
</dbReference>